<dbReference type="Proteomes" id="UP001595880">
    <property type="component" value="Unassembled WGS sequence"/>
</dbReference>
<keyword evidence="1" id="KW-0808">Transferase</keyword>
<dbReference type="InterPro" id="IPR002123">
    <property type="entry name" value="Plipid/glycerol_acylTrfase"/>
</dbReference>
<keyword evidence="5" id="KW-1185">Reference proteome</keyword>
<organism evidence="4 5">
    <name type="scientific">Gracilibacillus marinus</name>
    <dbReference type="NCBI Taxonomy" id="630535"/>
    <lineage>
        <taxon>Bacteria</taxon>
        <taxon>Bacillati</taxon>
        <taxon>Bacillota</taxon>
        <taxon>Bacilli</taxon>
        <taxon>Bacillales</taxon>
        <taxon>Bacillaceae</taxon>
        <taxon>Gracilibacillus</taxon>
    </lineage>
</organism>
<evidence type="ECO:0000256" key="2">
    <source>
        <dbReference type="ARBA" id="ARBA00023315"/>
    </source>
</evidence>
<dbReference type="Pfam" id="PF01553">
    <property type="entry name" value="Acyltransferase"/>
    <property type="match status" value="1"/>
</dbReference>
<dbReference type="CDD" id="cd06551">
    <property type="entry name" value="LPLAT"/>
    <property type="match status" value="1"/>
</dbReference>
<gene>
    <name evidence="4" type="ORF">ACFOZ1_09710</name>
</gene>
<dbReference type="EMBL" id="JBHSDV010000002">
    <property type="protein sequence ID" value="MFC4388082.1"/>
    <property type="molecule type" value="Genomic_DNA"/>
</dbReference>
<evidence type="ECO:0000313" key="5">
    <source>
        <dbReference type="Proteomes" id="UP001595880"/>
    </source>
</evidence>
<comment type="caution">
    <text evidence="4">The sequence shown here is derived from an EMBL/GenBank/DDBJ whole genome shotgun (WGS) entry which is preliminary data.</text>
</comment>
<dbReference type="PANTHER" id="PTHR10434">
    <property type="entry name" value="1-ACYL-SN-GLYCEROL-3-PHOSPHATE ACYLTRANSFERASE"/>
    <property type="match status" value="1"/>
</dbReference>
<reference evidence="5" key="1">
    <citation type="journal article" date="2019" name="Int. J. Syst. Evol. Microbiol.">
        <title>The Global Catalogue of Microorganisms (GCM) 10K type strain sequencing project: providing services to taxonomists for standard genome sequencing and annotation.</title>
        <authorList>
            <consortium name="The Broad Institute Genomics Platform"/>
            <consortium name="The Broad Institute Genome Sequencing Center for Infectious Disease"/>
            <person name="Wu L."/>
            <person name="Ma J."/>
        </authorList>
    </citation>
    <scope>NUCLEOTIDE SEQUENCE [LARGE SCALE GENOMIC DNA]</scope>
    <source>
        <strain evidence="5">KACC 14058</strain>
    </source>
</reference>
<evidence type="ECO:0000313" key="4">
    <source>
        <dbReference type="EMBL" id="MFC4388082.1"/>
    </source>
</evidence>
<name>A0ABV8VUA9_9BACI</name>
<feature type="domain" description="Phospholipid/glycerol acyltransferase" evidence="3">
    <location>
        <begin position="44"/>
        <end position="160"/>
    </location>
</feature>
<sequence>MQKAKKNKYFAKFFYFYLHYYLIRRHFSSVDVIGKLHHSSSTPTIHIANHSSWWDGLLLFYLIHQTSTDAHYMMMEEEGIEKYPFFRKLGAFSVNRNKPKDILRTFKYCETLLHQNKHIWLFPQGRIQHQDTPITFERGLAHLLDNNPIANVQIVTLHYYFTEKQKPSVLLICSDTIKTEDESESLSMYEQAMTNQLTRQKNILIKKEMTDSYSLIKPTKSTSDWLDWWKRQ</sequence>
<dbReference type="RefSeq" id="WP_390198835.1">
    <property type="nucleotide sequence ID" value="NZ_JBHSDV010000002.1"/>
</dbReference>
<evidence type="ECO:0000259" key="3">
    <source>
        <dbReference type="SMART" id="SM00563"/>
    </source>
</evidence>
<dbReference type="SMART" id="SM00563">
    <property type="entry name" value="PlsC"/>
    <property type="match status" value="1"/>
</dbReference>
<dbReference type="GO" id="GO:0016746">
    <property type="term" value="F:acyltransferase activity"/>
    <property type="evidence" value="ECO:0007669"/>
    <property type="project" value="UniProtKB-KW"/>
</dbReference>
<dbReference type="PANTHER" id="PTHR10434:SF11">
    <property type="entry name" value="1-ACYL-SN-GLYCEROL-3-PHOSPHATE ACYLTRANSFERASE"/>
    <property type="match status" value="1"/>
</dbReference>
<proteinExistence type="predicted"/>
<dbReference type="SUPFAM" id="SSF69593">
    <property type="entry name" value="Glycerol-3-phosphate (1)-acyltransferase"/>
    <property type="match status" value="1"/>
</dbReference>
<evidence type="ECO:0000256" key="1">
    <source>
        <dbReference type="ARBA" id="ARBA00022679"/>
    </source>
</evidence>
<accession>A0ABV8VUA9</accession>
<keyword evidence="2 4" id="KW-0012">Acyltransferase</keyword>
<protein>
    <submittedName>
        <fullName evidence="4">Lysophospholipid acyltransferase family protein</fullName>
    </submittedName>
</protein>